<dbReference type="EMBL" id="JARQZJ010000092">
    <property type="protein sequence ID" value="KAK9884332.1"/>
    <property type="molecule type" value="Genomic_DNA"/>
</dbReference>
<comment type="caution">
    <text evidence="1">The sequence shown here is derived from an EMBL/GenBank/DDBJ whole genome shotgun (WGS) entry which is preliminary data.</text>
</comment>
<keyword evidence="2" id="KW-1185">Reference proteome</keyword>
<evidence type="ECO:0000313" key="2">
    <source>
        <dbReference type="Proteomes" id="UP001431783"/>
    </source>
</evidence>
<protein>
    <submittedName>
        <fullName evidence="1">Uncharacterized protein</fullName>
    </submittedName>
</protein>
<proteinExistence type="predicted"/>
<sequence>MNNSLNHKIFQREINRLAKYISTEEINKEDRKEVVHEVYIIQQVGANQLQKIESIIEASFNFNAVKDMVEAKRRKDHMIDYDGKTVRCINTIKEIMGRYNIISFLYYVRITIQFDFV</sequence>
<organism evidence="1 2">
    <name type="scientific">Henosepilachna vigintioctopunctata</name>
    <dbReference type="NCBI Taxonomy" id="420089"/>
    <lineage>
        <taxon>Eukaryota</taxon>
        <taxon>Metazoa</taxon>
        <taxon>Ecdysozoa</taxon>
        <taxon>Arthropoda</taxon>
        <taxon>Hexapoda</taxon>
        <taxon>Insecta</taxon>
        <taxon>Pterygota</taxon>
        <taxon>Neoptera</taxon>
        <taxon>Endopterygota</taxon>
        <taxon>Coleoptera</taxon>
        <taxon>Polyphaga</taxon>
        <taxon>Cucujiformia</taxon>
        <taxon>Coccinelloidea</taxon>
        <taxon>Coccinellidae</taxon>
        <taxon>Epilachninae</taxon>
        <taxon>Epilachnini</taxon>
        <taxon>Henosepilachna</taxon>
    </lineage>
</organism>
<name>A0AAW1UV43_9CUCU</name>
<reference evidence="1 2" key="1">
    <citation type="submission" date="2023-03" db="EMBL/GenBank/DDBJ databases">
        <title>Genome insight into feeding habits of ladybird beetles.</title>
        <authorList>
            <person name="Li H.-S."/>
            <person name="Huang Y.-H."/>
            <person name="Pang H."/>
        </authorList>
    </citation>
    <scope>NUCLEOTIDE SEQUENCE [LARGE SCALE GENOMIC DNA]</scope>
    <source>
        <strain evidence="1">SYSU_2023b</strain>
        <tissue evidence="1">Whole body</tissue>
    </source>
</reference>
<dbReference type="Proteomes" id="UP001431783">
    <property type="component" value="Unassembled WGS sequence"/>
</dbReference>
<evidence type="ECO:0000313" key="1">
    <source>
        <dbReference type="EMBL" id="KAK9884332.1"/>
    </source>
</evidence>
<accession>A0AAW1UV43</accession>
<dbReference type="AlphaFoldDB" id="A0AAW1UV43"/>
<gene>
    <name evidence="1" type="ORF">WA026_005282</name>
</gene>